<reference evidence="2" key="1">
    <citation type="submission" date="2014-05" db="EMBL/GenBank/DDBJ databases">
        <title>The transcriptome of the halophilic microalga Tetraselmis sp. GSL018 isolated from the Great Salt Lake, Utah.</title>
        <authorList>
            <person name="Jinkerson R.E."/>
            <person name="D'Adamo S."/>
            <person name="Posewitz M.C."/>
        </authorList>
    </citation>
    <scope>NUCLEOTIDE SEQUENCE</scope>
    <source>
        <strain evidence="2">GSL018</strain>
    </source>
</reference>
<evidence type="ECO:0000256" key="1">
    <source>
        <dbReference type="SAM" id="MobiDB-lite"/>
    </source>
</evidence>
<feature type="non-terminal residue" evidence="2">
    <location>
        <position position="1"/>
    </location>
</feature>
<feature type="region of interest" description="Disordered" evidence="1">
    <location>
        <begin position="1"/>
        <end position="68"/>
    </location>
</feature>
<protein>
    <submittedName>
        <fullName evidence="2">Uncharacterized protein</fullName>
    </submittedName>
</protein>
<name>A0A061R5P2_9CHLO</name>
<dbReference type="AlphaFoldDB" id="A0A061R5P2"/>
<feature type="compositionally biased region" description="Polar residues" evidence="1">
    <location>
        <begin position="16"/>
        <end position="31"/>
    </location>
</feature>
<gene>
    <name evidence="2" type="ORF">TSPGSL018_9262</name>
</gene>
<feature type="non-terminal residue" evidence="2">
    <location>
        <position position="68"/>
    </location>
</feature>
<dbReference type="EMBL" id="GBEZ01018201">
    <property type="protein sequence ID" value="JAC68212.1"/>
    <property type="molecule type" value="Transcribed_RNA"/>
</dbReference>
<proteinExistence type="predicted"/>
<evidence type="ECO:0000313" key="2">
    <source>
        <dbReference type="EMBL" id="JAC68212.1"/>
    </source>
</evidence>
<sequence>PLPSGKCLFPPRPFASSHSTDFNPSVNPAQNKTRRGPQAGPLEDRLSPSYLSVSETESRAQGKGARPG</sequence>
<organism evidence="2">
    <name type="scientific">Tetraselmis sp. GSL018</name>
    <dbReference type="NCBI Taxonomy" id="582737"/>
    <lineage>
        <taxon>Eukaryota</taxon>
        <taxon>Viridiplantae</taxon>
        <taxon>Chlorophyta</taxon>
        <taxon>core chlorophytes</taxon>
        <taxon>Chlorodendrophyceae</taxon>
        <taxon>Chlorodendrales</taxon>
        <taxon>Chlorodendraceae</taxon>
        <taxon>Tetraselmis</taxon>
    </lineage>
</organism>
<accession>A0A061R5P2</accession>